<organism evidence="1 2">
    <name type="scientific">Hominisplanchenecus murintestinalis</name>
    <dbReference type="NCBI Taxonomy" id="2941517"/>
    <lineage>
        <taxon>Bacteria</taxon>
        <taxon>Bacillati</taxon>
        <taxon>Bacillota</taxon>
        <taxon>Clostridia</taxon>
        <taxon>Lachnospirales</taxon>
        <taxon>Lachnospiraceae</taxon>
        <taxon>Hominisplanchenecus</taxon>
    </lineage>
</organism>
<comment type="caution">
    <text evidence="1">The sequence shown here is derived from an EMBL/GenBank/DDBJ whole genome shotgun (WGS) entry which is preliminary data.</text>
</comment>
<dbReference type="Proteomes" id="UP000307720">
    <property type="component" value="Unassembled WGS sequence"/>
</dbReference>
<evidence type="ECO:0000313" key="2">
    <source>
        <dbReference type="Proteomes" id="UP000307720"/>
    </source>
</evidence>
<name>A0AC61R0D5_9FIRM</name>
<proteinExistence type="predicted"/>
<sequence length="665" mass="76245">MKQNLKNEYLSIPNLMGYFRILLIPLYLYLYICAKSYRLAIFIMLLSFLTDFLDGKIARRFDMVTEFGKILDPVADKLTQGALALGFALRYPAVVILLLVFLIKELCMAVLGIYMMKRGYRMDGAQKHGKLCTAVLDFTMLLLLVFPDTSYFTVNLLSALAIFVMLFSLVKYLRMYWTAYRNLNNYNSEKNNTKAKKLWKMLLAVILLTLLYASAVILPYTRQPTVSEETVQSFQASDFYSESDGVERAKVISDNGEALAERVRLISQAKEEIILSTFDFDADSSGKILLSALLDAADRGVRVNILIDGLAYTTGIQGNPWFLALTETDNVNLRVYNPINLLKPWTLMGRLHDKYLIADSTAYILGGRNSYDYFLGDQEGYKNYDWDVLVSTKNSPGSGSIVQLQTYFHSIWELPDCRTAGKQRLFKNHPAVQECRQELRNLYQQTQSGHKDWFAPLDILTATVPARSIRLVSNPIHVRAKEPVVFYTITELMKNADESVIFHTPYIICNDWMTERLKEVCTHVPRVQMMTNSIANNGNPFGAMDYRENKARLLDTGLQIMEYDGGISYHGKCFAIDSRISAIGSFNWDMRSAYLDTELMLIIDSEELNRQLRKEMHKYEKDALKVKDADSYELADGQSPQLMASQKKFSIDMIRRWAYWARFLM</sequence>
<dbReference type="EMBL" id="SRZB01000010">
    <property type="protein sequence ID" value="TGX99129.1"/>
    <property type="molecule type" value="Genomic_DNA"/>
</dbReference>
<reference evidence="1" key="1">
    <citation type="submission" date="2019-04" db="EMBL/GenBank/DDBJ databases">
        <title>Microbes associate with the intestines of laboratory mice.</title>
        <authorList>
            <person name="Navarre W."/>
            <person name="Wong E."/>
            <person name="Huang K."/>
            <person name="Tropini C."/>
            <person name="Ng K."/>
            <person name="Yu B."/>
        </authorList>
    </citation>
    <scope>NUCLEOTIDE SEQUENCE</scope>
    <source>
        <strain evidence="1">NM72_1-8</strain>
    </source>
</reference>
<keyword evidence="2" id="KW-1185">Reference proteome</keyword>
<protein>
    <submittedName>
        <fullName evidence="1">CDP-diacylglycerol--glycerol-3-phosphate 3-phosphatidyltransferase</fullName>
    </submittedName>
</protein>
<evidence type="ECO:0000313" key="1">
    <source>
        <dbReference type="EMBL" id="TGX99129.1"/>
    </source>
</evidence>
<accession>A0AC61R0D5</accession>
<gene>
    <name evidence="1" type="ORF">E5357_06800</name>
</gene>